<proteinExistence type="predicted"/>
<dbReference type="EMBL" id="CM024793">
    <property type="protein sequence ID" value="KAG8002928.1"/>
    <property type="molecule type" value="Genomic_DNA"/>
</dbReference>
<reference evidence="1" key="1">
    <citation type="submission" date="2020-04" db="EMBL/GenBank/DDBJ databases">
        <title>A chromosome-scale assembly and high-density genetic map of the yellow drum (Nibea albiflora) genome.</title>
        <authorList>
            <person name="Xu D."/>
            <person name="Zhang W."/>
            <person name="Chen R."/>
            <person name="Tan P."/>
            <person name="Wang L."/>
            <person name="Song H."/>
            <person name="Tian L."/>
            <person name="Zhu Q."/>
            <person name="Wang B."/>
        </authorList>
    </citation>
    <scope>NUCLEOTIDE SEQUENCE</scope>
    <source>
        <strain evidence="1">ZJHYS-2018</strain>
    </source>
</reference>
<organism evidence="1 2">
    <name type="scientific">Nibea albiflora</name>
    <name type="common">Yellow drum</name>
    <name type="synonym">Corvina albiflora</name>
    <dbReference type="NCBI Taxonomy" id="240163"/>
    <lineage>
        <taxon>Eukaryota</taxon>
        <taxon>Metazoa</taxon>
        <taxon>Chordata</taxon>
        <taxon>Craniata</taxon>
        <taxon>Vertebrata</taxon>
        <taxon>Euteleostomi</taxon>
        <taxon>Actinopterygii</taxon>
        <taxon>Neopterygii</taxon>
        <taxon>Teleostei</taxon>
        <taxon>Neoteleostei</taxon>
        <taxon>Acanthomorphata</taxon>
        <taxon>Eupercaria</taxon>
        <taxon>Sciaenidae</taxon>
        <taxon>Nibea</taxon>
    </lineage>
</organism>
<name>A0ACB7EM82_NIBAL</name>
<protein>
    <submittedName>
        <fullName evidence="1">Uncharacterized protein</fullName>
    </submittedName>
</protein>
<gene>
    <name evidence="1" type="ORF">GBF38_015539</name>
</gene>
<comment type="caution">
    <text evidence="1">The sequence shown here is derived from an EMBL/GenBank/DDBJ whole genome shotgun (WGS) entry which is preliminary data.</text>
</comment>
<evidence type="ECO:0000313" key="1">
    <source>
        <dbReference type="EMBL" id="KAG8002928.1"/>
    </source>
</evidence>
<sequence>MTKPKTKLCLSCQANNTSNLKTCSGCLCSLESKQKLKKKQAELKNSNWAASVKKNRNASRILNSAQLSVSKLHVLDYKPILFLCHHDRKGQFVGDIIHHVEPTEGVVQEILMNMRKLYEHLLRKLLSPPSRSAAGGKGTPAAGPVPVVAKNEEYAPVSVVAKNEEYAPVSVMEENEEYAPVSVMEENREHGPVSVMEENGEHGPVTMMEENEGYAPVSVVDENETGEYIVHKEYILHIEPVPQSSLPQSPSSSSASLLPPGISSVSLPPLSSSQPPPRIPVSPPPPSNSSTPRCTSIQQPPSSPPGSDATTQPKPKKWKVKECSQLCTRKPFLYESVVDGKVLM</sequence>
<keyword evidence="2" id="KW-1185">Reference proteome</keyword>
<dbReference type="Proteomes" id="UP000805704">
    <property type="component" value="Chromosome 5"/>
</dbReference>
<accession>A0ACB7EM82</accession>
<evidence type="ECO:0000313" key="2">
    <source>
        <dbReference type="Proteomes" id="UP000805704"/>
    </source>
</evidence>